<evidence type="ECO:0000256" key="4">
    <source>
        <dbReference type="ARBA" id="ARBA00022729"/>
    </source>
</evidence>
<evidence type="ECO:0000256" key="2">
    <source>
        <dbReference type="ARBA" id="ARBA00022527"/>
    </source>
</evidence>
<dbReference type="KEGG" id="cqi:110694627"/>
<dbReference type="Pfam" id="PF13947">
    <property type="entry name" value="GUB_WAK_bind"/>
    <property type="match status" value="1"/>
</dbReference>
<gene>
    <name evidence="10" type="primary">LOC110694627</name>
</gene>
<evidence type="ECO:0000256" key="5">
    <source>
        <dbReference type="ARBA" id="ARBA00023157"/>
    </source>
</evidence>
<evidence type="ECO:0000313" key="11">
    <source>
        <dbReference type="Proteomes" id="UP000596660"/>
    </source>
</evidence>
<reference evidence="10" key="1">
    <citation type="journal article" date="2017" name="Nature">
        <title>The genome of Chenopodium quinoa.</title>
        <authorList>
            <person name="Jarvis D.E."/>
            <person name="Ho Y.S."/>
            <person name="Lightfoot D.J."/>
            <person name="Schmoeckel S.M."/>
            <person name="Li B."/>
            <person name="Borm T.J.A."/>
            <person name="Ohyanagi H."/>
            <person name="Mineta K."/>
            <person name="Michell C.T."/>
            <person name="Saber N."/>
            <person name="Kharbatia N.M."/>
            <person name="Rupper R.R."/>
            <person name="Sharp A.R."/>
            <person name="Dally N."/>
            <person name="Boughton B.A."/>
            <person name="Woo Y.H."/>
            <person name="Gao G."/>
            <person name="Schijlen E.G.W.M."/>
            <person name="Guo X."/>
            <person name="Momin A.A."/>
            <person name="Negrao S."/>
            <person name="Al-Babili S."/>
            <person name="Gehring C."/>
            <person name="Roessner U."/>
            <person name="Jung C."/>
            <person name="Murphy K."/>
            <person name="Arold S.T."/>
            <person name="Gojobori T."/>
            <person name="van der Linden C.G."/>
            <person name="van Loo E.N."/>
            <person name="Jellen E.N."/>
            <person name="Maughan P.J."/>
            <person name="Tester M."/>
        </authorList>
    </citation>
    <scope>NUCLEOTIDE SEQUENCE [LARGE SCALE GENOMIC DNA]</scope>
    <source>
        <strain evidence="10">cv. PI 614886</strain>
    </source>
</reference>
<keyword evidence="3" id="KW-0808">Transferase</keyword>
<feature type="chain" id="PRO_5031485535" evidence="7">
    <location>
        <begin position="27"/>
        <end position="332"/>
    </location>
</feature>
<evidence type="ECO:0000256" key="1">
    <source>
        <dbReference type="ARBA" id="ARBA00004479"/>
    </source>
</evidence>
<evidence type="ECO:0000313" key="10">
    <source>
        <dbReference type="EnsemblPlants" id="AUR62029395-RA:cds"/>
    </source>
</evidence>
<evidence type="ECO:0000259" key="8">
    <source>
        <dbReference type="Pfam" id="PF08488"/>
    </source>
</evidence>
<feature type="signal peptide" evidence="7">
    <location>
        <begin position="1"/>
        <end position="26"/>
    </location>
</feature>
<keyword evidence="4 7" id="KW-0732">Signal</keyword>
<dbReference type="GO" id="GO:0004674">
    <property type="term" value="F:protein serine/threonine kinase activity"/>
    <property type="evidence" value="ECO:0007669"/>
    <property type="project" value="UniProtKB-KW"/>
</dbReference>
<dbReference type="AlphaFoldDB" id="A0A803MHE3"/>
<keyword evidence="6" id="KW-0325">Glycoprotein</keyword>
<sequence length="332" mass="36249">MEDRALSPLLWLWSTFFAMLFVTSFANIPIAKPGCPTKCGKVTIPYPFGIGLEKGCSLSEPYNIYCNTSTDPPKPYLLSNDSQHEIIEISQTGQMRIRNKLVTKCYQPRQKIEDGSTNFVEIGLINLPVVISDTANKFIAIGCDDDLAIMLAASTPIQGHVSGCGATCDTLEIMLKQNDTSCLGRGCCQSVIPDKGLKQVTIIAESLIDVGNTTNNNVSYCSAAFIAEVNEFTFNVADLFGSNAEFINRTIDNVPVVLDWYVGDNKTCQQAQQNRSGSGYACMENTNCTDVNGGTDFGYRCNCRRGYEGNPYLSPGCTIGQSSPIYFPLVKM</sequence>
<keyword evidence="11" id="KW-1185">Reference proteome</keyword>
<evidence type="ECO:0000259" key="9">
    <source>
        <dbReference type="Pfam" id="PF13947"/>
    </source>
</evidence>
<dbReference type="InterPro" id="IPR025287">
    <property type="entry name" value="WAK_GUB"/>
</dbReference>
<accession>A0A803MHE3</accession>
<dbReference type="InterPro" id="IPR013695">
    <property type="entry name" value="WAK"/>
</dbReference>
<feature type="domain" description="Wall-associated receptor kinase galacturonan-binding" evidence="9">
    <location>
        <begin position="35"/>
        <end position="97"/>
    </location>
</feature>
<dbReference type="OMA" id="NCTHICT"/>
<reference evidence="10" key="2">
    <citation type="submission" date="2021-03" db="UniProtKB">
        <authorList>
            <consortium name="EnsemblPlants"/>
        </authorList>
    </citation>
    <scope>IDENTIFICATION</scope>
</reference>
<keyword evidence="2" id="KW-0418">Kinase</keyword>
<dbReference type="GO" id="GO:0016020">
    <property type="term" value="C:membrane"/>
    <property type="evidence" value="ECO:0007669"/>
    <property type="project" value="UniProtKB-SubCell"/>
</dbReference>
<dbReference type="GeneID" id="110694627"/>
<keyword evidence="2" id="KW-0723">Serine/threonine-protein kinase</keyword>
<name>A0A803MHE3_CHEQI</name>
<feature type="domain" description="Wall-associated receptor kinase" evidence="8">
    <location>
        <begin position="179"/>
        <end position="238"/>
    </location>
</feature>
<evidence type="ECO:0000256" key="7">
    <source>
        <dbReference type="SAM" id="SignalP"/>
    </source>
</evidence>
<dbReference type="PANTHER" id="PTHR33491">
    <property type="entry name" value="OSJNBA0016N04.9 PROTEIN"/>
    <property type="match status" value="1"/>
</dbReference>
<proteinExistence type="predicted"/>
<dbReference type="EnsemblPlants" id="AUR62029395-RA">
    <property type="protein sequence ID" value="AUR62029395-RA:cds"/>
    <property type="gene ID" value="AUR62029395"/>
</dbReference>
<protein>
    <submittedName>
        <fullName evidence="10">Uncharacterized protein</fullName>
    </submittedName>
</protein>
<dbReference type="Gene3D" id="2.10.25.10">
    <property type="entry name" value="Laminin"/>
    <property type="match status" value="1"/>
</dbReference>
<keyword evidence="5" id="KW-1015">Disulfide bond</keyword>
<dbReference type="Gramene" id="AUR62029395-RA">
    <property type="protein sequence ID" value="AUR62029395-RA:cds"/>
    <property type="gene ID" value="AUR62029395"/>
</dbReference>
<organism evidence="10 11">
    <name type="scientific">Chenopodium quinoa</name>
    <name type="common">Quinoa</name>
    <dbReference type="NCBI Taxonomy" id="63459"/>
    <lineage>
        <taxon>Eukaryota</taxon>
        <taxon>Viridiplantae</taxon>
        <taxon>Streptophyta</taxon>
        <taxon>Embryophyta</taxon>
        <taxon>Tracheophyta</taxon>
        <taxon>Spermatophyta</taxon>
        <taxon>Magnoliopsida</taxon>
        <taxon>eudicotyledons</taxon>
        <taxon>Gunneridae</taxon>
        <taxon>Pentapetalae</taxon>
        <taxon>Caryophyllales</taxon>
        <taxon>Chenopodiaceae</taxon>
        <taxon>Chenopodioideae</taxon>
        <taxon>Atripliceae</taxon>
        <taxon>Chenopodium</taxon>
    </lineage>
</organism>
<comment type="subcellular location">
    <subcellularLocation>
        <location evidence="1">Membrane</location>
        <topology evidence="1">Single-pass type I membrane protein</topology>
    </subcellularLocation>
</comment>
<dbReference type="Pfam" id="PF08488">
    <property type="entry name" value="WAK"/>
    <property type="match status" value="1"/>
</dbReference>
<evidence type="ECO:0000256" key="6">
    <source>
        <dbReference type="ARBA" id="ARBA00023180"/>
    </source>
</evidence>
<dbReference type="RefSeq" id="XP_021727475.1">
    <property type="nucleotide sequence ID" value="XM_021871783.1"/>
</dbReference>
<dbReference type="Proteomes" id="UP000596660">
    <property type="component" value="Unplaced"/>
</dbReference>
<dbReference type="GO" id="GO:0030247">
    <property type="term" value="F:polysaccharide binding"/>
    <property type="evidence" value="ECO:0007669"/>
    <property type="project" value="InterPro"/>
</dbReference>
<dbReference type="OrthoDB" id="4062651at2759"/>
<evidence type="ECO:0000256" key="3">
    <source>
        <dbReference type="ARBA" id="ARBA00022679"/>
    </source>
</evidence>